<dbReference type="InterPro" id="IPR038107">
    <property type="entry name" value="Glycos_transf_N_sf"/>
</dbReference>
<dbReference type="AlphaFoldDB" id="A0A386UP07"/>
<evidence type="ECO:0000313" key="10">
    <source>
        <dbReference type="EMBL" id="AYF02196.1"/>
    </source>
</evidence>
<sequence>MASAMQATASLALWLHLRRRAALAHEPAEAVQPPPGEAPLLLVHLSDTAEDPPPLAGLLRTLLARRPGLRLAFSGGPLPAAVGATLRAVHVGLPQDPQSAEQTIQALEPRALLLLGDSLPSALIAAAAARGLPVILAEARLADQAGRGRWRRILDRGLMGRVQHVLAPDQTAATTARQLGADPARIEVTGPVTETLPPLPANEAERAALAQILRGRHVWLAACPTLPEAKAALAAHQAALHHNHRSLLVLAGLPPETVPEIQAEVEALGLAAVLRSEDDDPEADDQVLIAEDSYEMGLWYRLAPVCFMGGTLFEGPSLPPRHPFEPAALGSAIIHGPLPGPHAAEWIQLDGASAARLVADAEALTRAVSDLTAPDQAAALAGSAWAVSTGGAAVLRRIADTVIAAMERDA</sequence>
<dbReference type="InterPro" id="IPR039901">
    <property type="entry name" value="Kdotransferase"/>
</dbReference>
<dbReference type="GO" id="GO:0005886">
    <property type="term" value="C:plasma membrane"/>
    <property type="evidence" value="ECO:0007669"/>
    <property type="project" value="UniProtKB-SubCell"/>
</dbReference>
<organism evidence="10 11">
    <name type="scientific">Paracoccus yeei</name>
    <dbReference type="NCBI Taxonomy" id="147645"/>
    <lineage>
        <taxon>Bacteria</taxon>
        <taxon>Pseudomonadati</taxon>
        <taxon>Pseudomonadota</taxon>
        <taxon>Alphaproteobacteria</taxon>
        <taxon>Rhodobacterales</taxon>
        <taxon>Paracoccaceae</taxon>
        <taxon>Paracoccus</taxon>
    </lineage>
</organism>
<dbReference type="GO" id="GO:0009244">
    <property type="term" value="P:lipopolysaccharide core region biosynthetic process"/>
    <property type="evidence" value="ECO:0007669"/>
    <property type="project" value="UniProtKB-UniRule"/>
</dbReference>
<keyword evidence="10" id="KW-0328">Glycosyltransferase</keyword>
<feature type="domain" description="3-deoxy-D-manno-octulosonic-acid transferase N-terminal" evidence="9">
    <location>
        <begin position="56"/>
        <end position="191"/>
    </location>
</feature>
<keyword evidence="5 8" id="KW-0808">Transferase</keyword>
<dbReference type="RefSeq" id="WP_028718336.1">
    <property type="nucleotide sequence ID" value="NZ_CAUQGX010000005.1"/>
</dbReference>
<evidence type="ECO:0000313" key="11">
    <source>
        <dbReference type="Proteomes" id="UP000272010"/>
    </source>
</evidence>
<evidence type="ECO:0000256" key="5">
    <source>
        <dbReference type="ARBA" id="ARBA00022679"/>
    </source>
</evidence>
<dbReference type="InterPro" id="IPR007507">
    <property type="entry name" value="Glycos_transf_N"/>
</dbReference>
<proteinExistence type="inferred from homology"/>
<dbReference type="EC" id="2.4.99.12" evidence="3 8"/>
<dbReference type="GO" id="GO:0043842">
    <property type="term" value="F:Kdo transferase activity"/>
    <property type="evidence" value="ECO:0007669"/>
    <property type="project" value="UniProtKB-EC"/>
</dbReference>
<comment type="catalytic activity">
    <reaction evidence="7 8">
        <text>lipid IVA (E. coli) + CMP-3-deoxy-beta-D-manno-octulosonate = alpha-Kdo-(2-&gt;6)-lipid IVA (E. coli) + CMP + H(+)</text>
        <dbReference type="Rhea" id="RHEA:28066"/>
        <dbReference type="ChEBI" id="CHEBI:15378"/>
        <dbReference type="ChEBI" id="CHEBI:58603"/>
        <dbReference type="ChEBI" id="CHEBI:60364"/>
        <dbReference type="ChEBI" id="CHEBI:60377"/>
        <dbReference type="ChEBI" id="CHEBI:85987"/>
        <dbReference type="EC" id="2.4.99.12"/>
    </reaction>
</comment>
<gene>
    <name evidence="10" type="ORF">PY32053_02603</name>
</gene>
<name>A0A386UP07_9RHOB</name>
<protein>
    <recommendedName>
        <fullName evidence="4 8">3-deoxy-D-manno-octulosonic acid transferase</fullName>
        <shortName evidence="8">Kdo transferase</shortName>
        <ecNumber evidence="3 8">2.4.99.12</ecNumber>
    </recommendedName>
    <alternativeName>
        <fullName evidence="6 8">Lipid IV(A) 3-deoxy-D-manno-octulosonic acid transferase</fullName>
    </alternativeName>
</protein>
<evidence type="ECO:0000256" key="7">
    <source>
        <dbReference type="ARBA" id="ARBA00049183"/>
    </source>
</evidence>
<evidence type="ECO:0000256" key="4">
    <source>
        <dbReference type="ARBA" id="ARBA00019077"/>
    </source>
</evidence>
<dbReference type="PANTHER" id="PTHR42755:SF1">
    <property type="entry name" value="3-DEOXY-D-MANNO-OCTULOSONIC ACID TRANSFERASE, MITOCHONDRIAL-RELATED"/>
    <property type="match status" value="1"/>
</dbReference>
<keyword evidence="8" id="KW-1003">Cell membrane</keyword>
<evidence type="ECO:0000256" key="8">
    <source>
        <dbReference type="RuleBase" id="RU365103"/>
    </source>
</evidence>
<evidence type="ECO:0000259" key="9">
    <source>
        <dbReference type="Pfam" id="PF04413"/>
    </source>
</evidence>
<reference evidence="11" key="1">
    <citation type="submission" date="2018-07" db="EMBL/GenBank/DDBJ databases">
        <title>Genome Structure of the Opportunistic Pathogen Paracoccus yeei (Alphaproteobacteria) and Identification of Putative Virulence Factors.</title>
        <authorList>
            <person name="Lasek R."/>
            <person name="Szuplewska M."/>
            <person name="Mitura M."/>
            <person name="Decewicz P."/>
            <person name="Chmielowska C."/>
            <person name="Pawlot A."/>
            <person name="Sentkowska D."/>
            <person name="Czarnecki J."/>
            <person name="Bartosik D."/>
        </authorList>
    </citation>
    <scope>NUCLEOTIDE SEQUENCE [LARGE SCALE GENOMIC DNA]</scope>
    <source>
        <strain evidence="11">CCUG 32053</strain>
    </source>
</reference>
<dbReference type="PANTHER" id="PTHR42755">
    <property type="entry name" value="3-DEOXY-MANNO-OCTULOSONATE CYTIDYLYLTRANSFERASE"/>
    <property type="match status" value="1"/>
</dbReference>
<dbReference type="Pfam" id="PF04413">
    <property type="entry name" value="Glycos_transf_N"/>
    <property type="match status" value="1"/>
</dbReference>
<dbReference type="Gene3D" id="3.40.50.2000">
    <property type="entry name" value="Glycogen Phosphorylase B"/>
    <property type="match status" value="1"/>
</dbReference>
<dbReference type="SUPFAM" id="SSF53756">
    <property type="entry name" value="UDP-Glycosyltransferase/glycogen phosphorylase"/>
    <property type="match status" value="1"/>
</dbReference>
<keyword evidence="8" id="KW-0448">Lipopolysaccharide biosynthesis</keyword>
<comment type="pathway">
    <text evidence="2 8">Bacterial outer membrane biogenesis; LPS core biosynthesis.</text>
</comment>
<keyword evidence="8" id="KW-0472">Membrane</keyword>
<comment type="subcellular location">
    <subcellularLocation>
        <location evidence="8">Cell membrane</location>
    </subcellularLocation>
</comment>
<evidence type="ECO:0000256" key="6">
    <source>
        <dbReference type="ARBA" id="ARBA00031445"/>
    </source>
</evidence>
<comment type="function">
    <text evidence="1 8">Involved in lipopolysaccharide (LPS) biosynthesis. Catalyzes the transfer of 3-deoxy-D-manno-octulosonate (Kdo) residue(s) from CMP-Kdo to lipid IV(A), the tetraacyldisaccharide-1,4'-bisphosphate precursor of lipid A.</text>
</comment>
<evidence type="ECO:0000256" key="1">
    <source>
        <dbReference type="ARBA" id="ARBA00003394"/>
    </source>
</evidence>
<dbReference type="EMBL" id="CP031078">
    <property type="protein sequence ID" value="AYF02196.1"/>
    <property type="molecule type" value="Genomic_DNA"/>
</dbReference>
<accession>A0A386UP07</accession>
<dbReference type="GO" id="GO:0009245">
    <property type="term" value="P:lipid A biosynthetic process"/>
    <property type="evidence" value="ECO:0007669"/>
    <property type="project" value="TreeGrafter"/>
</dbReference>
<evidence type="ECO:0000256" key="2">
    <source>
        <dbReference type="ARBA" id="ARBA00004713"/>
    </source>
</evidence>
<comment type="similarity">
    <text evidence="8">Belongs to the glycosyltransferase group 1 family.</text>
</comment>
<dbReference type="Proteomes" id="UP000272010">
    <property type="component" value="Chromosome"/>
</dbReference>
<dbReference type="Gene3D" id="3.40.50.11720">
    <property type="entry name" value="3-Deoxy-D-manno-octulosonic-acid transferase, N-terminal domain"/>
    <property type="match status" value="1"/>
</dbReference>
<evidence type="ECO:0000256" key="3">
    <source>
        <dbReference type="ARBA" id="ARBA00012621"/>
    </source>
</evidence>
<dbReference type="UniPathway" id="UPA00958"/>